<evidence type="ECO:0000256" key="1">
    <source>
        <dbReference type="ARBA" id="ARBA00004123"/>
    </source>
</evidence>
<comment type="subcellular location">
    <subcellularLocation>
        <location evidence="1 7">Nucleus</location>
    </subcellularLocation>
</comment>
<comment type="similarity">
    <text evidence="2 7">Belongs to the Mediator complex subunit 31 family.</text>
</comment>
<dbReference type="Pfam" id="PF05669">
    <property type="entry name" value="Med31"/>
    <property type="match status" value="1"/>
</dbReference>
<proteinExistence type="inferred from homology"/>
<dbReference type="GO" id="GO:0003712">
    <property type="term" value="F:transcription coregulator activity"/>
    <property type="evidence" value="ECO:0007669"/>
    <property type="project" value="InterPro"/>
</dbReference>
<dbReference type="AlphaFoldDB" id="V6LIG1"/>
<dbReference type="EMBL" id="KI546116">
    <property type="protein sequence ID" value="EST44375.1"/>
    <property type="molecule type" value="Genomic_DNA"/>
</dbReference>
<dbReference type="InterPro" id="IPR008831">
    <property type="entry name" value="Mediator_Med31"/>
</dbReference>
<accession>V6LIG1</accession>
<dbReference type="VEuPathDB" id="GiardiaDB:SS50377_21824"/>
<keyword evidence="3 7" id="KW-0805">Transcription regulation</keyword>
<dbReference type="GO" id="GO:0016592">
    <property type="term" value="C:mediator complex"/>
    <property type="evidence" value="ECO:0007669"/>
    <property type="project" value="InterPro"/>
</dbReference>
<name>V6LIG1_9EUKA</name>
<evidence type="ECO:0000256" key="7">
    <source>
        <dbReference type="RuleBase" id="RU364129"/>
    </source>
</evidence>
<keyword evidence="6 7" id="KW-0539">Nucleus</keyword>
<dbReference type="InterPro" id="IPR038089">
    <property type="entry name" value="Med31_sf"/>
</dbReference>
<evidence type="ECO:0000256" key="4">
    <source>
        <dbReference type="ARBA" id="ARBA00023159"/>
    </source>
</evidence>
<evidence type="ECO:0000256" key="3">
    <source>
        <dbReference type="ARBA" id="ARBA00023015"/>
    </source>
</evidence>
<evidence type="ECO:0000256" key="6">
    <source>
        <dbReference type="ARBA" id="ARBA00023242"/>
    </source>
</evidence>
<evidence type="ECO:0000256" key="5">
    <source>
        <dbReference type="ARBA" id="ARBA00023163"/>
    </source>
</evidence>
<protein>
    <recommendedName>
        <fullName evidence="7">Mediator of RNA polymerase II transcription subunit 31</fullName>
    </recommendedName>
</protein>
<evidence type="ECO:0000256" key="2">
    <source>
        <dbReference type="ARBA" id="ARBA00006378"/>
    </source>
</evidence>
<sequence>MTIYSQVNFLLKLIHQLIIQFIINIIFKASKRLYLQRNIKQQRTYKKQSLLLPLKFNAELDFVNQLAYDEYVVYLLEHGFFEQEAFIRYVRYLNYFARPEYARFLRNARSVFYLERLTDETFRRNLAVQITIGEGSVAEEHTYCNFLDYCQQQSQVSQNYFEAKERAVEQGE</sequence>
<dbReference type="Gene3D" id="1.10.10.1340">
    <property type="entry name" value="Mediator of RNA polymerase II, submodule Med31 (Soh1)"/>
    <property type="match status" value="1"/>
</dbReference>
<comment type="function">
    <text evidence="7">Component of the Mediator complex, a coactivator involved in the regulated transcription of nearly all RNA polymerase II-dependent genes. Mediator functions as a bridge to convey information from gene-specific regulatory proteins to the basal RNA polymerase II transcription machinery. Mediator is recruited to promoters by direct interactions with regulatory proteins and serves as a scaffold for the assembly of a functional preinitiation complex with RNA polymerase II and the general transcription factors.</text>
</comment>
<keyword evidence="5 7" id="KW-0804">Transcription</keyword>
<dbReference type="PANTHER" id="PTHR13186">
    <property type="entry name" value="MEDIATOR OF RNA POLYMERASE II TRANSCRIPTION SUBUNIT 31"/>
    <property type="match status" value="1"/>
</dbReference>
<comment type="subunit">
    <text evidence="7">Component of the Mediator complex.</text>
</comment>
<reference evidence="8" key="1">
    <citation type="journal article" date="2014" name="PLoS Genet.">
        <title>The Genome of Spironucleus salmonicida Highlights a Fish Pathogen Adapted to Fluctuating Environments.</title>
        <authorList>
            <person name="Xu F."/>
            <person name="Jerlstrom-Hultqvist J."/>
            <person name="Einarsson E."/>
            <person name="Astvaldsson A."/>
            <person name="Svard S.G."/>
            <person name="Andersson J.O."/>
        </authorList>
    </citation>
    <scope>NUCLEOTIDE SEQUENCE</scope>
</reference>
<evidence type="ECO:0000313" key="8">
    <source>
        <dbReference type="EMBL" id="EST44375.1"/>
    </source>
</evidence>
<dbReference type="GO" id="GO:0006355">
    <property type="term" value="P:regulation of DNA-templated transcription"/>
    <property type="evidence" value="ECO:0007669"/>
    <property type="project" value="InterPro"/>
</dbReference>
<gene>
    <name evidence="8" type="ORF">SS50377_15678</name>
</gene>
<keyword evidence="4 7" id="KW-0010">Activator</keyword>
<organism evidence="8">
    <name type="scientific">Spironucleus salmonicida</name>
    <dbReference type="NCBI Taxonomy" id="348837"/>
    <lineage>
        <taxon>Eukaryota</taxon>
        <taxon>Metamonada</taxon>
        <taxon>Diplomonadida</taxon>
        <taxon>Hexamitidae</taxon>
        <taxon>Hexamitinae</taxon>
        <taxon>Spironucleus</taxon>
    </lineage>
</organism>